<feature type="compositionally biased region" description="Basic residues" evidence="1">
    <location>
        <begin position="78"/>
        <end position="96"/>
    </location>
</feature>
<dbReference type="EMBL" id="JBGFUD010007182">
    <property type="protein sequence ID" value="MFH4981422.1"/>
    <property type="molecule type" value="Genomic_DNA"/>
</dbReference>
<sequence>MGQADVKLGYVNSQKEAGDAGITSSSAEPVKKKRNWKDADGRSLEAFDYDKFSSDMFTEKATNSDVYNPYKHGGIRQSKNRRGRGARRGSRRGFKR</sequence>
<keyword evidence="3" id="KW-1185">Reference proteome</keyword>
<feature type="region of interest" description="Disordered" evidence="1">
    <location>
        <begin position="61"/>
        <end position="96"/>
    </location>
</feature>
<protein>
    <submittedName>
        <fullName evidence="2">Uncharacterized protein</fullName>
    </submittedName>
</protein>
<proteinExistence type="predicted"/>
<comment type="caution">
    <text evidence="2">The sequence shown here is derived from an EMBL/GenBank/DDBJ whole genome shotgun (WGS) entry which is preliminary data.</text>
</comment>
<dbReference type="Proteomes" id="UP001608902">
    <property type="component" value="Unassembled WGS sequence"/>
</dbReference>
<organism evidence="2 3">
    <name type="scientific">Gnathostoma spinigerum</name>
    <dbReference type="NCBI Taxonomy" id="75299"/>
    <lineage>
        <taxon>Eukaryota</taxon>
        <taxon>Metazoa</taxon>
        <taxon>Ecdysozoa</taxon>
        <taxon>Nematoda</taxon>
        <taxon>Chromadorea</taxon>
        <taxon>Rhabditida</taxon>
        <taxon>Spirurina</taxon>
        <taxon>Gnathostomatomorpha</taxon>
        <taxon>Gnathostomatoidea</taxon>
        <taxon>Gnathostomatidae</taxon>
        <taxon>Gnathostoma</taxon>
    </lineage>
</organism>
<evidence type="ECO:0000313" key="3">
    <source>
        <dbReference type="Proteomes" id="UP001608902"/>
    </source>
</evidence>
<reference evidence="2 3" key="1">
    <citation type="submission" date="2024-08" db="EMBL/GenBank/DDBJ databases">
        <title>Gnathostoma spinigerum genome.</title>
        <authorList>
            <person name="Gonzalez-Bertolin B."/>
            <person name="Monzon S."/>
            <person name="Zaballos A."/>
            <person name="Jimenez P."/>
            <person name="Dekumyoy P."/>
            <person name="Varona S."/>
            <person name="Cuesta I."/>
            <person name="Sumanam S."/>
            <person name="Adisakwattana P."/>
            <person name="Gasser R.B."/>
            <person name="Hernandez-Gonzalez A."/>
            <person name="Young N.D."/>
            <person name="Perteguer M.J."/>
        </authorList>
    </citation>
    <scope>NUCLEOTIDE SEQUENCE [LARGE SCALE GENOMIC DNA]</scope>
    <source>
        <strain evidence="2">AL3</strain>
        <tissue evidence="2">Liver</tissue>
    </source>
</reference>
<name>A0ABD6EXK6_9BILA</name>
<gene>
    <name evidence="2" type="ORF">AB6A40_008131</name>
</gene>
<evidence type="ECO:0000313" key="2">
    <source>
        <dbReference type="EMBL" id="MFH4981422.1"/>
    </source>
</evidence>
<feature type="region of interest" description="Disordered" evidence="1">
    <location>
        <begin position="1"/>
        <end position="37"/>
    </location>
</feature>
<evidence type="ECO:0000256" key="1">
    <source>
        <dbReference type="SAM" id="MobiDB-lite"/>
    </source>
</evidence>
<accession>A0ABD6EXK6</accession>
<dbReference type="AlphaFoldDB" id="A0ABD6EXK6"/>